<accession>A0A8A9WG01</accession>
<evidence type="ECO:0000256" key="1">
    <source>
        <dbReference type="SAM" id="Phobius"/>
    </source>
</evidence>
<organism evidence="2">
    <name type="scientific">Macrophomina phaseolina</name>
    <dbReference type="NCBI Taxonomy" id="35725"/>
    <lineage>
        <taxon>Eukaryota</taxon>
        <taxon>Fungi</taxon>
        <taxon>Dikarya</taxon>
        <taxon>Ascomycota</taxon>
        <taxon>Pezizomycotina</taxon>
        <taxon>Dothideomycetes</taxon>
        <taxon>Dothideomycetes incertae sedis</taxon>
        <taxon>Botryosphaeriales</taxon>
        <taxon>Botryosphaeriaceae</taxon>
        <taxon>Macrophomina</taxon>
    </lineage>
</organism>
<dbReference type="EMBL" id="MW557546">
    <property type="protein sequence ID" value="QTT58103.1"/>
    <property type="molecule type" value="Genomic_DNA"/>
</dbReference>
<keyword evidence="1" id="KW-0472">Membrane</keyword>
<sequence>MKNFFRITTTLASRINNANKVTVGFNNATAVYGAVGLVPVGNINRQKTMLNNNLLNSSTYFTDNYWIRSFCLSLVYYFRNFNFWKLLLGFIQFRILLILLSLTLNYLFDICNLTDIKPMYLILIFMGLWIINSMYKSYKISIDNVILYIVTLVLNLLIIFITLTVVYYLLYWLDIYVNDNPILISYLGGFVLKYALYMDPFNDFYWEDYNQFFSQDSVGEVGGGGGPQFPQGYPFFDQSTEYNPVQHDSNIYPPVASTEESLDENSNDNFSNKFIMGKLIGIDIFKEIVKGNGVGKLCAVSKWIPMDQGPSSLAASVNKPTVELLLDKEFNGVNYKWFKIDGVKSVFVKETNLTSEGVRFEFKSKGEIDSAIASRDTGSFENDADRTLPQTYQFSHSTEGEDRLIYVQRAGYFEVGNTKLDFTLSIAEREGYYNILYQKFLNPSLPVSGEKINDINQIIKTLVVEHNSDPSRNLVHVGNNQLPRYYYRGYSQVIVSTKNLDILKDLFNKYLDVEFPSLKKDFSLKEKGLMYNKLFYELSLKGNHGEHLIHLFKDSRDDHLVAKNFIKNIGSIILESDNDQLKSKWKNLIQTPEATYLSKETLSEIRSVIYHIEN</sequence>
<dbReference type="GeneID" id="70588167"/>
<feature type="transmembrane region" description="Helical" evidence="1">
    <location>
        <begin position="120"/>
        <end position="138"/>
    </location>
</feature>
<protein>
    <submittedName>
        <fullName evidence="2">Uncharacterized protein</fullName>
    </submittedName>
</protein>
<feature type="transmembrane region" description="Helical" evidence="1">
    <location>
        <begin position="145"/>
        <end position="170"/>
    </location>
</feature>
<feature type="transmembrane region" description="Helical" evidence="1">
    <location>
        <begin position="86"/>
        <end position="108"/>
    </location>
</feature>
<keyword evidence="1" id="KW-0812">Transmembrane</keyword>
<reference evidence="2" key="1">
    <citation type="submission" date="2021-02" db="EMBL/GenBank/DDBJ databases">
        <authorList>
            <person name="Yu H."/>
            <person name="He Y."/>
            <person name="Yang F."/>
        </authorList>
    </citation>
    <scope>NUCLEOTIDE SEQUENCE</scope>
</reference>
<gene>
    <name evidence="2" type="primary">orf614</name>
</gene>
<feature type="transmembrane region" description="Helical" evidence="1">
    <location>
        <begin position="182"/>
        <end position="198"/>
    </location>
</feature>
<geneLocation type="mitochondrion" evidence="2"/>
<proteinExistence type="predicted"/>
<keyword evidence="1" id="KW-1133">Transmembrane helix</keyword>
<name>A0A8A9WG01_9PEZI</name>
<dbReference type="AlphaFoldDB" id="A0A8A9WG01"/>
<evidence type="ECO:0000313" key="2">
    <source>
        <dbReference type="EMBL" id="QTT58103.1"/>
    </source>
</evidence>
<keyword evidence="2" id="KW-0496">Mitochondrion</keyword>
<dbReference type="RefSeq" id="YP_010248824.1">
    <property type="nucleotide sequence ID" value="NC_060329.1"/>
</dbReference>